<dbReference type="PROSITE" id="PS51833">
    <property type="entry name" value="HDOD"/>
    <property type="match status" value="1"/>
</dbReference>
<name>A0ABQ6FCM3_9RHOO</name>
<gene>
    <name evidence="2" type="ORF">GCM10007933_28280</name>
</gene>
<dbReference type="InterPro" id="IPR013976">
    <property type="entry name" value="HDOD"/>
</dbReference>
<sequence>MNTATATRPLTHAELNETLSAVRIPPCPSIVADVLREAQRDEPSMKVLSRIVASDVSMSAAAVKLANSPMFSPGSRVRSVQQAVNRLGINHILSVVVAVALRNTSSHLPADVMERFWSRASTLALAAGVLARGHVGISPDAAYTFALFQDAAVPVLMTTFPDYAALYTGAADHGYSLVQLEQEHFRCDHAVAGWLLARSWGLSDRIANAIRYHHDPEAYILPEKELPSDALALIAVSVIAEHVLGDYTHDAHAVGDRSFENAKTFLGVSDAEVDELHDTIAAALI</sequence>
<protein>
    <recommendedName>
        <fullName evidence="1">HDOD domain-containing protein</fullName>
    </recommendedName>
</protein>
<dbReference type="Proteomes" id="UP001157167">
    <property type="component" value="Unassembled WGS sequence"/>
</dbReference>
<keyword evidence="3" id="KW-1185">Reference proteome</keyword>
<dbReference type="InterPro" id="IPR052340">
    <property type="entry name" value="RNase_Y/CdgJ"/>
</dbReference>
<proteinExistence type="predicted"/>
<dbReference type="Gene3D" id="1.10.3210.10">
    <property type="entry name" value="Hypothetical protein af1432"/>
    <property type="match status" value="1"/>
</dbReference>
<dbReference type="Pfam" id="PF08668">
    <property type="entry name" value="HDOD"/>
    <property type="match status" value="1"/>
</dbReference>
<evidence type="ECO:0000313" key="2">
    <source>
        <dbReference type="EMBL" id="GLT23363.1"/>
    </source>
</evidence>
<dbReference type="EMBL" id="BSPX01000045">
    <property type="protein sequence ID" value="GLT23363.1"/>
    <property type="molecule type" value="Genomic_DNA"/>
</dbReference>
<reference evidence="3" key="1">
    <citation type="journal article" date="2019" name="Int. J. Syst. Evol. Microbiol.">
        <title>The Global Catalogue of Microorganisms (GCM) 10K type strain sequencing project: providing services to taxonomists for standard genome sequencing and annotation.</title>
        <authorList>
            <consortium name="The Broad Institute Genomics Platform"/>
            <consortium name="The Broad Institute Genome Sequencing Center for Infectious Disease"/>
            <person name="Wu L."/>
            <person name="Ma J."/>
        </authorList>
    </citation>
    <scope>NUCLEOTIDE SEQUENCE [LARGE SCALE GENOMIC DNA]</scope>
    <source>
        <strain evidence="3">NBRC 102407</strain>
    </source>
</reference>
<evidence type="ECO:0000259" key="1">
    <source>
        <dbReference type="PROSITE" id="PS51833"/>
    </source>
</evidence>
<dbReference type="RefSeq" id="WP_284188568.1">
    <property type="nucleotide sequence ID" value="NZ_BSPX01000045.1"/>
</dbReference>
<dbReference type="SUPFAM" id="SSF109604">
    <property type="entry name" value="HD-domain/PDEase-like"/>
    <property type="match status" value="1"/>
</dbReference>
<feature type="domain" description="HDOD" evidence="1">
    <location>
        <begin position="24"/>
        <end position="216"/>
    </location>
</feature>
<comment type="caution">
    <text evidence="2">The sequence shown here is derived from an EMBL/GenBank/DDBJ whole genome shotgun (WGS) entry which is preliminary data.</text>
</comment>
<dbReference type="PANTHER" id="PTHR33525:SF6">
    <property type="entry name" value="HDOD DOMAIN-CONTAINING PROTEIN"/>
    <property type="match status" value="1"/>
</dbReference>
<dbReference type="PANTHER" id="PTHR33525">
    <property type="match status" value="1"/>
</dbReference>
<organism evidence="2 3">
    <name type="scientific">Zoogloea oryzae</name>
    <dbReference type="NCBI Taxonomy" id="310767"/>
    <lineage>
        <taxon>Bacteria</taxon>
        <taxon>Pseudomonadati</taxon>
        <taxon>Pseudomonadota</taxon>
        <taxon>Betaproteobacteria</taxon>
        <taxon>Rhodocyclales</taxon>
        <taxon>Zoogloeaceae</taxon>
        <taxon>Zoogloea</taxon>
    </lineage>
</organism>
<accession>A0ABQ6FCM3</accession>
<evidence type="ECO:0000313" key="3">
    <source>
        <dbReference type="Proteomes" id="UP001157167"/>
    </source>
</evidence>